<sequence length="497" mass="56798">MNHNKYIVRLSFIILFLNIVINMMFYRYFMIKEMIVKQVALEHTKIVELYTDNIWNTHQNVISKLHKFDYLKLLQDQDFINFAKITAQWFTNLNINISLYDLKGNKFITSNMLHMYSVDNYKDDSLVEIVTAKIDKFFLKSFTSKAPLRDAFEGITSHILLPRVVIENESDLTVEEASFITSYIPVINNNLDFPVDAVFEINTNITSQWQNITSLEQKVFITFIIIFIIFCTIIISNTNYARQIIEEQLEINRNLKAQIVKVEKTSSSNTKFLANISHELRTPLNAIIGFSEILMSERNEEKSKNYIKDINDAGKHLLSMINDILDLSKASADKLKVDSIDLDLNKLIRSSLILVKPRADQAEVALISRLPKEHVVIKADPKRLKQVFLNLLSNAVKFTNSGGSVTIALEKDELAKLVYIKVIDTGIGIEEKDIPKTLSAFGQIDSELSRKYEGTGLGLPLTKKLVELMNGKFDLQSKINEGTTITITFTYDGSIEI</sequence>
<dbReference type="PROSITE" id="PS50109">
    <property type="entry name" value="HIS_KIN"/>
    <property type="match status" value="1"/>
</dbReference>
<dbReference type="SMART" id="SM00388">
    <property type="entry name" value="HisKA"/>
    <property type="match status" value="1"/>
</dbReference>
<dbReference type="OrthoDB" id="9805942at2"/>
<evidence type="ECO:0000313" key="10">
    <source>
        <dbReference type="EMBL" id="AFB25940.1"/>
    </source>
</evidence>
<dbReference type="AlphaFoldDB" id="H6PSU3"/>
<keyword evidence="5 10" id="KW-0418">Kinase</keyword>
<keyword evidence="8" id="KW-1133">Transmembrane helix</keyword>
<dbReference type="RefSeq" id="WP_014364503.1">
    <property type="nucleotide sequence ID" value="NC_016930.1"/>
</dbReference>
<dbReference type="HOGENOM" id="CLU_040413_0_0_5"/>
<dbReference type="InterPro" id="IPR003594">
    <property type="entry name" value="HATPase_dom"/>
</dbReference>
<dbReference type="Gene3D" id="1.10.287.130">
    <property type="match status" value="1"/>
</dbReference>
<evidence type="ECO:0000256" key="8">
    <source>
        <dbReference type="SAM" id="Phobius"/>
    </source>
</evidence>
<proteinExistence type="predicted"/>
<keyword evidence="8" id="KW-0812">Transmembrane</keyword>
<keyword evidence="6" id="KW-0902">Two-component regulatory system</keyword>
<name>H6PSU3_RICP3</name>
<dbReference type="Gene3D" id="3.30.565.10">
    <property type="entry name" value="Histidine kinase-like ATPase, C-terminal domain"/>
    <property type="match status" value="1"/>
</dbReference>
<dbReference type="GO" id="GO:0009927">
    <property type="term" value="F:histidine phosphotransfer kinase activity"/>
    <property type="evidence" value="ECO:0007669"/>
    <property type="project" value="TreeGrafter"/>
</dbReference>
<feature type="domain" description="Histidine kinase" evidence="9">
    <location>
        <begin position="275"/>
        <end position="493"/>
    </location>
</feature>
<evidence type="ECO:0000256" key="6">
    <source>
        <dbReference type="ARBA" id="ARBA00023012"/>
    </source>
</evidence>
<evidence type="ECO:0000256" key="7">
    <source>
        <dbReference type="ARBA" id="ARBA00023136"/>
    </source>
</evidence>
<dbReference type="PANTHER" id="PTHR43047">
    <property type="entry name" value="TWO-COMPONENT HISTIDINE PROTEIN KINASE"/>
    <property type="match status" value="1"/>
</dbReference>
<dbReference type="SMART" id="SM00387">
    <property type="entry name" value="HATPase_c"/>
    <property type="match status" value="1"/>
</dbReference>
<evidence type="ECO:0000256" key="1">
    <source>
        <dbReference type="ARBA" id="ARBA00000085"/>
    </source>
</evidence>
<evidence type="ECO:0000256" key="4">
    <source>
        <dbReference type="ARBA" id="ARBA00022679"/>
    </source>
</evidence>
<dbReference type="Proteomes" id="UP000007997">
    <property type="component" value="Chromosome"/>
</dbReference>
<dbReference type="GO" id="GO:0005886">
    <property type="term" value="C:plasma membrane"/>
    <property type="evidence" value="ECO:0007669"/>
    <property type="project" value="TreeGrafter"/>
</dbReference>
<dbReference type="GO" id="GO:0000155">
    <property type="term" value="F:phosphorelay sensor kinase activity"/>
    <property type="evidence" value="ECO:0007669"/>
    <property type="project" value="InterPro"/>
</dbReference>
<dbReference type="EC" id="2.7.13.3" evidence="2"/>
<feature type="transmembrane region" description="Helical" evidence="8">
    <location>
        <begin position="219"/>
        <end position="236"/>
    </location>
</feature>
<gene>
    <name evidence="10" type="ordered locus">RSA_01720</name>
</gene>
<dbReference type="InterPro" id="IPR036890">
    <property type="entry name" value="HATPase_C_sf"/>
</dbReference>
<evidence type="ECO:0000256" key="2">
    <source>
        <dbReference type="ARBA" id="ARBA00012438"/>
    </source>
</evidence>
<dbReference type="CDD" id="cd00082">
    <property type="entry name" value="HisKA"/>
    <property type="match status" value="1"/>
</dbReference>
<organism evidence="10 11">
    <name type="scientific">Rickettsia philipii (strain 364D)</name>
    <dbReference type="NCBI Taxonomy" id="481009"/>
    <lineage>
        <taxon>Bacteria</taxon>
        <taxon>Pseudomonadati</taxon>
        <taxon>Pseudomonadota</taxon>
        <taxon>Alphaproteobacteria</taxon>
        <taxon>Rickettsiales</taxon>
        <taxon>Rickettsiaceae</taxon>
        <taxon>Rickettsieae</taxon>
        <taxon>Rickettsia</taxon>
        <taxon>spotted fever group</taxon>
    </lineage>
</organism>
<dbReference type="SUPFAM" id="SSF47384">
    <property type="entry name" value="Homodimeric domain of signal transducing histidine kinase"/>
    <property type="match status" value="1"/>
</dbReference>
<dbReference type="Pfam" id="PF00512">
    <property type="entry name" value="HisKA"/>
    <property type="match status" value="1"/>
</dbReference>
<keyword evidence="4" id="KW-0808">Transferase</keyword>
<reference evidence="11" key="1">
    <citation type="submission" date="2012-02" db="EMBL/GenBank/DDBJ databases">
        <title>Complete genome sequence of Rickettsia philipii strain 364D.</title>
        <authorList>
            <person name="Johnson S.L."/>
            <person name="Munk A.C."/>
            <person name="Han S."/>
            <person name="Bruce D.C."/>
            <person name="Dasch G.A."/>
        </authorList>
    </citation>
    <scope>NUCLEOTIDE SEQUENCE [LARGE SCALE GENOMIC DNA]</scope>
    <source>
        <strain evidence="11">364D</strain>
    </source>
</reference>
<evidence type="ECO:0000256" key="5">
    <source>
        <dbReference type="ARBA" id="ARBA00022777"/>
    </source>
</evidence>
<feature type="transmembrane region" description="Helical" evidence="8">
    <location>
        <begin position="6"/>
        <end position="29"/>
    </location>
</feature>
<evidence type="ECO:0000259" key="9">
    <source>
        <dbReference type="PROSITE" id="PS50109"/>
    </source>
</evidence>
<dbReference type="PANTHER" id="PTHR43047:SF63">
    <property type="entry name" value="HISTIDINE KINASE"/>
    <property type="match status" value="1"/>
</dbReference>
<dbReference type="InterPro" id="IPR003661">
    <property type="entry name" value="HisK_dim/P_dom"/>
</dbReference>
<dbReference type="InterPro" id="IPR036097">
    <property type="entry name" value="HisK_dim/P_sf"/>
</dbReference>
<keyword evidence="3" id="KW-0597">Phosphoprotein</keyword>
<accession>H6PSU3</accession>
<dbReference type="Pfam" id="PF02518">
    <property type="entry name" value="HATPase_c"/>
    <property type="match status" value="1"/>
</dbReference>
<evidence type="ECO:0000256" key="3">
    <source>
        <dbReference type="ARBA" id="ARBA00022553"/>
    </source>
</evidence>
<comment type="catalytic activity">
    <reaction evidence="1">
        <text>ATP + protein L-histidine = ADP + protein N-phospho-L-histidine.</text>
        <dbReference type="EC" id="2.7.13.3"/>
    </reaction>
</comment>
<dbReference type="FunFam" id="1.10.287.130:FF:000001">
    <property type="entry name" value="Two-component sensor histidine kinase"/>
    <property type="match status" value="1"/>
</dbReference>
<keyword evidence="7 8" id="KW-0472">Membrane</keyword>
<dbReference type="InterPro" id="IPR005467">
    <property type="entry name" value="His_kinase_dom"/>
</dbReference>
<evidence type="ECO:0000313" key="11">
    <source>
        <dbReference type="Proteomes" id="UP000007997"/>
    </source>
</evidence>
<dbReference type="SUPFAM" id="SSF55874">
    <property type="entry name" value="ATPase domain of HSP90 chaperone/DNA topoisomerase II/histidine kinase"/>
    <property type="match status" value="1"/>
</dbReference>
<dbReference type="PRINTS" id="PR00344">
    <property type="entry name" value="BCTRLSENSOR"/>
</dbReference>
<dbReference type="EMBL" id="CP003308">
    <property type="protein sequence ID" value="AFB25940.1"/>
    <property type="molecule type" value="Genomic_DNA"/>
</dbReference>
<dbReference type="CDD" id="cd16922">
    <property type="entry name" value="HATPase_EvgS-ArcB-TorS-like"/>
    <property type="match status" value="1"/>
</dbReference>
<dbReference type="FunFam" id="3.30.565.10:FF:000006">
    <property type="entry name" value="Sensor histidine kinase WalK"/>
    <property type="match status" value="1"/>
</dbReference>
<dbReference type="InterPro" id="IPR004358">
    <property type="entry name" value="Sig_transdc_His_kin-like_C"/>
</dbReference>
<protein>
    <recommendedName>
        <fullName evidence="2">histidine kinase</fullName>
        <ecNumber evidence="2">2.7.13.3</ecNumber>
    </recommendedName>
</protein>
<keyword evidence="11" id="KW-1185">Reference proteome</keyword>
<dbReference type="KEGG" id="rph:RSA_01720"/>